<reference evidence="2 3" key="1">
    <citation type="submission" date="2015-11" db="EMBL/GenBank/DDBJ databases">
        <authorList>
            <person name="Zhang Y."/>
            <person name="Guo Z."/>
        </authorList>
    </citation>
    <scope>NUCLEOTIDE SEQUENCE [LARGE SCALE GENOMIC DNA]</scope>
    <source>
        <strain evidence="2 3">KCTC 12086</strain>
    </source>
</reference>
<gene>
    <name evidence="2" type="ORF">PP2015_1150</name>
</gene>
<dbReference type="EMBL" id="CP013187">
    <property type="protein sequence ID" value="ALO41666.1"/>
    <property type="molecule type" value="Genomic_DNA"/>
</dbReference>
<dbReference type="Pfam" id="PF11747">
    <property type="entry name" value="RebB"/>
    <property type="match status" value="1"/>
</dbReference>
<evidence type="ECO:0000313" key="2">
    <source>
        <dbReference type="EMBL" id="ALO41666.1"/>
    </source>
</evidence>
<organism evidence="2 3">
    <name type="scientific">Pseudoalteromonas phenolica</name>
    <dbReference type="NCBI Taxonomy" id="161398"/>
    <lineage>
        <taxon>Bacteria</taxon>
        <taxon>Pseudomonadati</taxon>
        <taxon>Pseudomonadota</taxon>
        <taxon>Gammaproteobacteria</taxon>
        <taxon>Alteromonadales</taxon>
        <taxon>Pseudoalteromonadaceae</taxon>
        <taxon>Pseudoalteromonas</taxon>
    </lineage>
</organism>
<feature type="region of interest" description="Disordered" evidence="1">
    <location>
        <begin position="1"/>
        <end position="28"/>
    </location>
</feature>
<dbReference type="KEGG" id="pphe:PP2015_1150"/>
<dbReference type="Proteomes" id="UP000061457">
    <property type="component" value="Chromosome I"/>
</dbReference>
<evidence type="ECO:0000256" key="1">
    <source>
        <dbReference type="SAM" id="MobiDB-lite"/>
    </source>
</evidence>
<feature type="compositionally biased region" description="Polar residues" evidence="1">
    <location>
        <begin position="67"/>
        <end position="80"/>
    </location>
</feature>
<feature type="compositionally biased region" description="Polar residues" evidence="1">
    <location>
        <begin position="1"/>
        <end position="26"/>
    </location>
</feature>
<dbReference type="STRING" id="161398.PP2015_1150"/>
<evidence type="ECO:0000313" key="3">
    <source>
        <dbReference type="Proteomes" id="UP000061457"/>
    </source>
</evidence>
<feature type="compositionally biased region" description="Acidic residues" evidence="1">
    <location>
        <begin position="92"/>
        <end position="105"/>
    </location>
</feature>
<name>A0A0S2K103_9GAMM</name>
<sequence length="132" mass="14495">MSDEQNTTNQVPEDNHPFSQQPTSMVEATLAETLGLSMHNAITNQQSAQMTTSASITNACARLLQTPTHLPASTQQTHAASQVPPAPLQLEQDSDIEDVEPEEEVTPPPPQKKRFNLFNFLGKKPKESTDDE</sequence>
<dbReference type="PATRIC" id="fig|161398.10.peg.1170"/>
<protein>
    <submittedName>
        <fullName evidence="2">Killing trait</fullName>
    </submittedName>
</protein>
<accession>A0A0S2K103</accession>
<dbReference type="AlphaFoldDB" id="A0A0S2K103"/>
<dbReference type="RefSeq" id="WP_083496526.1">
    <property type="nucleotide sequence ID" value="NZ_CP013187.1"/>
</dbReference>
<keyword evidence="3" id="KW-1185">Reference proteome</keyword>
<dbReference type="InterPro" id="IPR021070">
    <property type="entry name" value="Killing_trait_RebB"/>
</dbReference>
<dbReference type="OrthoDB" id="9775735at2"/>
<feature type="region of interest" description="Disordered" evidence="1">
    <location>
        <begin position="67"/>
        <end position="132"/>
    </location>
</feature>
<proteinExistence type="predicted"/>